<dbReference type="Gene3D" id="3.30.40.10">
    <property type="entry name" value="Zinc/RING finger domain, C3HC4 (zinc finger)"/>
    <property type="match status" value="1"/>
</dbReference>
<evidence type="ECO:0000313" key="19">
    <source>
        <dbReference type="Proteomes" id="UP000242146"/>
    </source>
</evidence>
<comment type="catalytic activity">
    <reaction evidence="1">
        <text>S-ubiquitinyl-[E2 ubiquitin-conjugating enzyme]-L-cysteine + [acceptor protein]-L-lysine = [E2 ubiquitin-conjugating enzyme]-L-cysteine + N(6)-ubiquitinyl-[acceptor protein]-L-lysine.</text>
        <dbReference type="EC" id="2.3.2.27"/>
    </reaction>
</comment>
<comment type="subcellular location">
    <subcellularLocation>
        <location evidence="2">Cytoplasm</location>
    </subcellularLocation>
    <subcellularLocation>
        <location evidence="13">Nucleus</location>
        <location evidence="13">Nuclear body</location>
    </subcellularLocation>
</comment>
<dbReference type="AlphaFoldDB" id="A0A1X2GRX7"/>
<dbReference type="SMART" id="SM00184">
    <property type="entry name" value="RING"/>
    <property type="match status" value="1"/>
</dbReference>
<evidence type="ECO:0000256" key="15">
    <source>
        <dbReference type="SAM" id="Coils"/>
    </source>
</evidence>
<protein>
    <recommendedName>
        <fullName evidence="4">RING-type E3 ubiquitin transferase</fullName>
        <ecNumber evidence="4">2.3.2.27</ecNumber>
    </recommendedName>
</protein>
<dbReference type="InterPro" id="IPR001841">
    <property type="entry name" value="Znf_RING"/>
</dbReference>
<evidence type="ECO:0000256" key="2">
    <source>
        <dbReference type="ARBA" id="ARBA00004496"/>
    </source>
</evidence>
<dbReference type="GO" id="GO:0036297">
    <property type="term" value="P:interstrand cross-link repair"/>
    <property type="evidence" value="ECO:0007669"/>
    <property type="project" value="InterPro"/>
</dbReference>
<evidence type="ECO:0000259" key="17">
    <source>
        <dbReference type="PROSITE" id="PS50089"/>
    </source>
</evidence>
<keyword evidence="10" id="KW-0833">Ubl conjugation pathway</keyword>
<comment type="caution">
    <text evidence="18">The sequence shown here is derived from an EMBL/GenBank/DDBJ whole genome shotgun (WGS) entry which is preliminary data.</text>
</comment>
<evidence type="ECO:0000256" key="12">
    <source>
        <dbReference type="ARBA" id="ARBA00023242"/>
    </source>
</evidence>
<keyword evidence="6" id="KW-0853">WD repeat</keyword>
<dbReference type="EC" id="2.3.2.27" evidence="4"/>
<dbReference type="OrthoDB" id="8062037at2759"/>
<feature type="domain" description="RING-type" evidence="17">
    <location>
        <begin position="35"/>
        <end position="80"/>
    </location>
</feature>
<keyword evidence="19" id="KW-1185">Reference proteome</keyword>
<dbReference type="GO" id="GO:0016567">
    <property type="term" value="P:protein ubiquitination"/>
    <property type="evidence" value="ECO:0007669"/>
    <property type="project" value="InterPro"/>
</dbReference>
<gene>
    <name evidence="18" type="ORF">DM01DRAFT_1318025</name>
</gene>
<comment type="pathway">
    <text evidence="3">Protein modification; protein ubiquitination.</text>
</comment>
<name>A0A1X2GRX7_9FUNG</name>
<feature type="non-terminal residue" evidence="18">
    <location>
        <position position="1"/>
    </location>
</feature>
<evidence type="ECO:0000313" key="18">
    <source>
        <dbReference type="EMBL" id="ORX59830.1"/>
    </source>
</evidence>
<feature type="compositionally biased region" description="Low complexity" evidence="16">
    <location>
        <begin position="144"/>
        <end position="155"/>
    </location>
</feature>
<dbReference type="Pfam" id="PF23419">
    <property type="entry name" value="WD40_RFWD3"/>
    <property type="match status" value="1"/>
</dbReference>
<keyword evidence="12" id="KW-0539">Nucleus</keyword>
<evidence type="ECO:0000256" key="4">
    <source>
        <dbReference type="ARBA" id="ARBA00012483"/>
    </source>
</evidence>
<dbReference type="Proteomes" id="UP000242146">
    <property type="component" value="Unassembled WGS sequence"/>
</dbReference>
<evidence type="ECO:0000256" key="1">
    <source>
        <dbReference type="ARBA" id="ARBA00000900"/>
    </source>
</evidence>
<dbReference type="Gene3D" id="2.130.10.10">
    <property type="entry name" value="YVTN repeat-like/Quinoprotein amine dehydrogenase"/>
    <property type="match status" value="1"/>
</dbReference>
<keyword evidence="14" id="KW-0863">Zinc-finger</keyword>
<keyword evidence="9" id="KW-0227">DNA damage</keyword>
<evidence type="ECO:0000256" key="9">
    <source>
        <dbReference type="ARBA" id="ARBA00022763"/>
    </source>
</evidence>
<dbReference type="InterPro" id="IPR036322">
    <property type="entry name" value="WD40_repeat_dom_sf"/>
</dbReference>
<dbReference type="EMBL" id="MCGT01000005">
    <property type="protein sequence ID" value="ORX59830.1"/>
    <property type="molecule type" value="Genomic_DNA"/>
</dbReference>
<dbReference type="SUPFAM" id="SSF57850">
    <property type="entry name" value="RING/U-box"/>
    <property type="match status" value="1"/>
</dbReference>
<dbReference type="PANTHER" id="PTHR16047:SF7">
    <property type="entry name" value="E3 UBIQUITIN-PROTEIN LIGASE RFWD3"/>
    <property type="match status" value="1"/>
</dbReference>
<evidence type="ECO:0000256" key="3">
    <source>
        <dbReference type="ARBA" id="ARBA00004906"/>
    </source>
</evidence>
<evidence type="ECO:0000256" key="11">
    <source>
        <dbReference type="ARBA" id="ARBA00023204"/>
    </source>
</evidence>
<dbReference type="PANTHER" id="PTHR16047">
    <property type="entry name" value="RFWD3 PROTEIN"/>
    <property type="match status" value="1"/>
</dbReference>
<dbReference type="SUPFAM" id="SSF50978">
    <property type="entry name" value="WD40 repeat-like"/>
    <property type="match status" value="1"/>
</dbReference>
<evidence type="ECO:0000256" key="5">
    <source>
        <dbReference type="ARBA" id="ARBA00022490"/>
    </source>
</evidence>
<evidence type="ECO:0000256" key="8">
    <source>
        <dbReference type="ARBA" id="ARBA00022737"/>
    </source>
</evidence>
<feature type="region of interest" description="Disordered" evidence="16">
    <location>
        <begin position="144"/>
        <end position="164"/>
    </location>
</feature>
<sequence>MADADDDFVKVVKPVYRLSQAANNLEKLEELTTKCSICNQSWTNSGMHRIVSLKCGHLFGERCVLDLLKTNTNRTPCPFCGTAFRKGDLRAVWPSKVFHEEVGLTEMLKDELKQAQAALEQTTRQLVQAQEEFNFYRDQLRAAAPQTPANQPASQEESALAQAIHSSQQDLEASGLFQCVHSLSLSSKRKVARALTVVTSQETVVVGKKGNDTTFGLLKCHLRDLEIQETINNVHTASIRDVKYSDSIIDNGSATILSTGIDKTLKLTSITNNCVLQKFLLPAPGWSCEFDCLDPNIFYCGLANNMVHMYDVRNTKCSMDEFSPDTSQVPLHTLLSYQPATGRDLPTTPQKSLFCGSLKQAYRWDWYSDAKEHAPATLGYQKK</sequence>
<dbReference type="InterPro" id="IPR037381">
    <property type="entry name" value="RFWD3"/>
</dbReference>
<reference evidence="18 19" key="1">
    <citation type="submission" date="2016-07" db="EMBL/GenBank/DDBJ databases">
        <title>Pervasive Adenine N6-methylation of Active Genes in Fungi.</title>
        <authorList>
            <consortium name="DOE Joint Genome Institute"/>
            <person name="Mondo S.J."/>
            <person name="Dannebaum R.O."/>
            <person name="Kuo R.C."/>
            <person name="Labutti K."/>
            <person name="Haridas S."/>
            <person name="Kuo A."/>
            <person name="Salamov A."/>
            <person name="Ahrendt S.R."/>
            <person name="Lipzen A."/>
            <person name="Sullivan W."/>
            <person name="Andreopoulos W.B."/>
            <person name="Clum A."/>
            <person name="Lindquist E."/>
            <person name="Daum C."/>
            <person name="Ramamoorthy G.K."/>
            <person name="Gryganskyi A."/>
            <person name="Culley D."/>
            <person name="Magnuson J.K."/>
            <person name="James T.Y."/>
            <person name="O'Malley M.A."/>
            <person name="Stajich J.E."/>
            <person name="Spatafora J.W."/>
            <person name="Visel A."/>
            <person name="Grigoriev I.V."/>
        </authorList>
    </citation>
    <scope>NUCLEOTIDE SEQUENCE [LARGE SCALE GENOMIC DNA]</scope>
    <source>
        <strain evidence="18 19">NRRL 3301</strain>
    </source>
</reference>
<evidence type="ECO:0000256" key="10">
    <source>
        <dbReference type="ARBA" id="ARBA00022786"/>
    </source>
</evidence>
<evidence type="ECO:0000256" key="14">
    <source>
        <dbReference type="PROSITE-ProRule" id="PRU00175"/>
    </source>
</evidence>
<keyword evidence="15" id="KW-0175">Coiled coil</keyword>
<keyword evidence="14" id="KW-0479">Metal-binding</keyword>
<evidence type="ECO:0000256" key="13">
    <source>
        <dbReference type="ARBA" id="ARBA00034306"/>
    </source>
</evidence>
<keyword evidence="11" id="KW-0234">DNA repair</keyword>
<evidence type="ECO:0000256" key="7">
    <source>
        <dbReference type="ARBA" id="ARBA00022679"/>
    </source>
</evidence>
<organism evidence="18 19">
    <name type="scientific">Hesseltinella vesiculosa</name>
    <dbReference type="NCBI Taxonomy" id="101127"/>
    <lineage>
        <taxon>Eukaryota</taxon>
        <taxon>Fungi</taxon>
        <taxon>Fungi incertae sedis</taxon>
        <taxon>Mucoromycota</taxon>
        <taxon>Mucoromycotina</taxon>
        <taxon>Mucoromycetes</taxon>
        <taxon>Mucorales</taxon>
        <taxon>Cunninghamellaceae</taxon>
        <taxon>Hesseltinella</taxon>
    </lineage>
</organism>
<dbReference type="InterPro" id="IPR056527">
    <property type="entry name" value="WD40_RFWD3"/>
</dbReference>
<dbReference type="GO" id="GO:0005737">
    <property type="term" value="C:cytoplasm"/>
    <property type="evidence" value="ECO:0007669"/>
    <property type="project" value="UniProtKB-SubCell"/>
</dbReference>
<dbReference type="PROSITE" id="PS50089">
    <property type="entry name" value="ZF_RING_2"/>
    <property type="match status" value="1"/>
</dbReference>
<evidence type="ECO:0000256" key="6">
    <source>
        <dbReference type="ARBA" id="ARBA00022574"/>
    </source>
</evidence>
<dbReference type="GO" id="GO:0061630">
    <property type="term" value="F:ubiquitin protein ligase activity"/>
    <property type="evidence" value="ECO:0007669"/>
    <property type="project" value="UniProtKB-EC"/>
</dbReference>
<feature type="coiled-coil region" evidence="15">
    <location>
        <begin position="105"/>
        <end position="139"/>
    </location>
</feature>
<dbReference type="Pfam" id="PF13639">
    <property type="entry name" value="zf-RING_2"/>
    <property type="match status" value="1"/>
</dbReference>
<dbReference type="GO" id="GO:0008270">
    <property type="term" value="F:zinc ion binding"/>
    <property type="evidence" value="ECO:0007669"/>
    <property type="project" value="UniProtKB-KW"/>
</dbReference>
<dbReference type="STRING" id="101127.A0A1X2GRX7"/>
<keyword evidence="14" id="KW-0862">Zinc</keyword>
<proteinExistence type="predicted"/>
<dbReference type="InterPro" id="IPR015943">
    <property type="entry name" value="WD40/YVTN_repeat-like_dom_sf"/>
</dbReference>
<keyword evidence="5" id="KW-0963">Cytoplasm</keyword>
<dbReference type="GO" id="GO:0016604">
    <property type="term" value="C:nuclear body"/>
    <property type="evidence" value="ECO:0007669"/>
    <property type="project" value="UniProtKB-SubCell"/>
</dbReference>
<accession>A0A1X2GRX7</accession>
<evidence type="ECO:0000256" key="16">
    <source>
        <dbReference type="SAM" id="MobiDB-lite"/>
    </source>
</evidence>
<feature type="non-terminal residue" evidence="18">
    <location>
        <position position="383"/>
    </location>
</feature>
<dbReference type="InterPro" id="IPR013083">
    <property type="entry name" value="Znf_RING/FYVE/PHD"/>
</dbReference>
<keyword evidence="7" id="KW-0808">Transferase</keyword>
<keyword evidence="8" id="KW-0677">Repeat</keyword>